<accession>A0A3B0V3V5</accession>
<proteinExistence type="predicted"/>
<dbReference type="Gene3D" id="2.40.160.20">
    <property type="match status" value="1"/>
</dbReference>
<dbReference type="InterPro" id="IPR011250">
    <property type="entry name" value="OMP/PagP_B-barrel"/>
</dbReference>
<dbReference type="EMBL" id="UOES01000123">
    <property type="protein sequence ID" value="VAW26636.1"/>
    <property type="molecule type" value="Genomic_DNA"/>
</dbReference>
<evidence type="ECO:0000313" key="1">
    <source>
        <dbReference type="EMBL" id="VAW26636.1"/>
    </source>
</evidence>
<organism evidence="1">
    <name type="scientific">hydrothermal vent metagenome</name>
    <dbReference type="NCBI Taxonomy" id="652676"/>
    <lineage>
        <taxon>unclassified sequences</taxon>
        <taxon>metagenomes</taxon>
        <taxon>ecological metagenomes</taxon>
    </lineage>
</organism>
<dbReference type="SUPFAM" id="SSF56925">
    <property type="entry name" value="OMPA-like"/>
    <property type="match status" value="1"/>
</dbReference>
<reference evidence="1" key="1">
    <citation type="submission" date="2018-06" db="EMBL/GenBank/DDBJ databases">
        <authorList>
            <person name="Zhirakovskaya E."/>
        </authorList>
    </citation>
    <scope>NUCLEOTIDE SEQUENCE</scope>
</reference>
<gene>
    <name evidence="1" type="ORF">MNBD_BACTEROID06-529</name>
</gene>
<protein>
    <submittedName>
        <fullName evidence="1">Uncharacterized protein</fullName>
    </submittedName>
</protein>
<sequence length="202" mass="21990">MKNILLSALIIAGFAINSNAQTSYWTFSWPISMGIGNTNEYIAKTSFRGISITGASFITDNISIGGEWSWEVFDEIKRDLLPLDISGDGFAGAVSGTQYRYLNTIPIFANAHYYLGENGALRPFAGLGIGTVYVDQRTDIGLVTIQSQTWRFGVQPEVGVFIPMGLSGVGVSLKAKYRYATKASDAEAVNMFSFDIGFGFMN</sequence>
<dbReference type="AlphaFoldDB" id="A0A3B0V3V5"/>
<name>A0A3B0V3V5_9ZZZZ</name>